<dbReference type="Proteomes" id="UP000321822">
    <property type="component" value="Unassembled WGS sequence"/>
</dbReference>
<accession>A0A5C6Q840</accession>
<organism evidence="1 2">
    <name type="scientific">Colwellia demingiae</name>
    <dbReference type="NCBI Taxonomy" id="89401"/>
    <lineage>
        <taxon>Bacteria</taxon>
        <taxon>Pseudomonadati</taxon>
        <taxon>Pseudomonadota</taxon>
        <taxon>Gammaproteobacteria</taxon>
        <taxon>Alteromonadales</taxon>
        <taxon>Colwelliaceae</taxon>
        <taxon>Colwellia</taxon>
    </lineage>
</organism>
<dbReference type="GO" id="GO:0005829">
    <property type="term" value="C:cytosol"/>
    <property type="evidence" value="ECO:0007669"/>
    <property type="project" value="TreeGrafter"/>
</dbReference>
<reference evidence="1 2" key="1">
    <citation type="submission" date="2019-07" db="EMBL/GenBank/DDBJ databases">
        <title>Genomes of sea-ice associated Colwellia species.</title>
        <authorList>
            <person name="Bowman J.P."/>
        </authorList>
    </citation>
    <scope>NUCLEOTIDE SEQUENCE [LARGE SCALE GENOMIC DNA]</scope>
    <source>
        <strain evidence="1 2">ACAM 459</strain>
    </source>
</reference>
<dbReference type="AlphaFoldDB" id="A0A5C6Q840"/>
<keyword evidence="2" id="KW-1185">Reference proteome</keyword>
<dbReference type="EMBL" id="VOLT01000011">
    <property type="protein sequence ID" value="TWX65175.1"/>
    <property type="molecule type" value="Genomic_DNA"/>
</dbReference>
<dbReference type="PANTHER" id="PTHR38778">
    <property type="entry name" value="CYTOPLASMIC PROTEIN-RELATED"/>
    <property type="match status" value="1"/>
</dbReference>
<gene>
    <name evidence="1" type="ORF">ESZ36_17990</name>
</gene>
<sequence length="110" mass="12292">MHSVKSRRLRKKLYLDEFSVKGVELDCSLTCKEESELATIMDDFLLYVDSLNLCIGGGGDLTSFAGFISSNERYGSVTESHISSISNWLKERKIVSEFNIGELVDANYGI</sequence>
<dbReference type="InterPro" id="IPR007416">
    <property type="entry name" value="YggL_50S_bp"/>
</dbReference>
<name>A0A5C6Q840_9GAMM</name>
<proteinExistence type="predicted"/>
<protein>
    <submittedName>
        <fullName evidence="1">DUF469 family protein</fullName>
    </submittedName>
</protein>
<dbReference type="PANTHER" id="PTHR38778:SF1">
    <property type="entry name" value="CYTOPLASMIC PROTEIN"/>
    <property type="match status" value="1"/>
</dbReference>
<evidence type="ECO:0000313" key="2">
    <source>
        <dbReference type="Proteomes" id="UP000321822"/>
    </source>
</evidence>
<dbReference type="Pfam" id="PF04320">
    <property type="entry name" value="YggL_50S_bp"/>
    <property type="match status" value="1"/>
</dbReference>
<dbReference type="RefSeq" id="WP_146790429.1">
    <property type="nucleotide sequence ID" value="NZ_VOLT01000011.1"/>
</dbReference>
<dbReference type="OrthoDB" id="5768758at2"/>
<evidence type="ECO:0000313" key="1">
    <source>
        <dbReference type="EMBL" id="TWX65175.1"/>
    </source>
</evidence>
<comment type="caution">
    <text evidence="1">The sequence shown here is derived from an EMBL/GenBank/DDBJ whole genome shotgun (WGS) entry which is preliminary data.</text>
</comment>